<proteinExistence type="predicted"/>
<feature type="compositionally biased region" description="Polar residues" evidence="1">
    <location>
        <begin position="248"/>
        <end position="266"/>
    </location>
</feature>
<feature type="region of interest" description="Disordered" evidence="1">
    <location>
        <begin position="133"/>
        <end position="292"/>
    </location>
</feature>
<feature type="compositionally biased region" description="Polar residues" evidence="1">
    <location>
        <begin position="275"/>
        <end position="292"/>
    </location>
</feature>
<feature type="compositionally biased region" description="Low complexity" evidence="1">
    <location>
        <begin position="193"/>
        <end position="230"/>
    </location>
</feature>
<evidence type="ECO:0000313" key="2">
    <source>
        <dbReference type="EMBL" id="SCU93684.1"/>
    </source>
</evidence>
<dbReference type="OrthoDB" id="4070475at2759"/>
<reference evidence="3" key="1">
    <citation type="submission" date="2016-03" db="EMBL/GenBank/DDBJ databases">
        <authorList>
            <person name="Devillers H."/>
        </authorList>
    </citation>
    <scope>NUCLEOTIDE SEQUENCE [LARGE SCALE GENOMIC DNA]</scope>
</reference>
<sequence length="347" mass="37596">MDDSSNNNDVNEARPLENLFERLGSDHEFKNSIKQELQNVQNSILPMRLHFNELLNAMASIDAKQESSALERFTYVRTKLLEFMKDVDTLSSDYVRLQPLFDGLQQASKDDNISVKFSPLERLSNINDAALATAGRPQSGKRSNVNSPSALAAASTTKSAVSSGNTPSSNLPTPSTTASAAAKKPRKPRTKKNSGPSPSSMPSQPQPPSQALQQAIHQQQPAQSMQHQKQFTPSTNPSQLLSGMSPMNIMSSPLNTMSPVNGSNMSFPPGGKPSNMHSVQRHVQPSQPSFNSNSITPANILSMSMSDQSNPAAAYTQMNPQGSVNQDLGSLDLNNIDLSNLNMDFLQ</sequence>
<feature type="compositionally biased region" description="Low complexity" evidence="1">
    <location>
        <begin position="147"/>
        <end position="182"/>
    </location>
</feature>
<gene>
    <name evidence="2" type="ORF">LADA_0G04390G</name>
</gene>
<dbReference type="STRING" id="1266660.A0A1G4JS46"/>
<accession>A0A1G4JS46</accession>
<organism evidence="2 3">
    <name type="scientific">Lachancea dasiensis</name>
    <dbReference type="NCBI Taxonomy" id="1072105"/>
    <lineage>
        <taxon>Eukaryota</taxon>
        <taxon>Fungi</taxon>
        <taxon>Dikarya</taxon>
        <taxon>Ascomycota</taxon>
        <taxon>Saccharomycotina</taxon>
        <taxon>Saccharomycetes</taxon>
        <taxon>Saccharomycetales</taxon>
        <taxon>Saccharomycetaceae</taxon>
        <taxon>Lachancea</taxon>
    </lineage>
</organism>
<dbReference type="InterPro" id="IPR020998">
    <property type="entry name" value="Med3"/>
</dbReference>
<feature type="compositionally biased region" description="Basic residues" evidence="1">
    <location>
        <begin position="183"/>
        <end position="192"/>
    </location>
</feature>
<dbReference type="Proteomes" id="UP000190274">
    <property type="component" value="Chromosome G"/>
</dbReference>
<dbReference type="EMBL" id="LT598457">
    <property type="protein sequence ID" value="SCU93684.1"/>
    <property type="molecule type" value="Genomic_DNA"/>
</dbReference>
<protein>
    <submittedName>
        <fullName evidence="2">LADA_0G04390g1_1</fullName>
    </submittedName>
</protein>
<feature type="compositionally biased region" description="Polar residues" evidence="1">
    <location>
        <begin position="231"/>
        <end position="242"/>
    </location>
</feature>
<evidence type="ECO:0000256" key="1">
    <source>
        <dbReference type="SAM" id="MobiDB-lite"/>
    </source>
</evidence>
<keyword evidence="3" id="KW-1185">Reference proteome</keyword>
<dbReference type="GO" id="GO:0016592">
    <property type="term" value="C:mediator complex"/>
    <property type="evidence" value="ECO:0007669"/>
    <property type="project" value="InterPro"/>
</dbReference>
<dbReference type="GO" id="GO:0006357">
    <property type="term" value="P:regulation of transcription by RNA polymerase II"/>
    <property type="evidence" value="ECO:0007669"/>
    <property type="project" value="InterPro"/>
</dbReference>
<dbReference type="AlphaFoldDB" id="A0A1G4JS46"/>
<dbReference type="Pfam" id="PF11593">
    <property type="entry name" value="Med3"/>
    <property type="match status" value="1"/>
</dbReference>
<name>A0A1G4JS46_9SACH</name>
<evidence type="ECO:0000313" key="3">
    <source>
        <dbReference type="Proteomes" id="UP000190274"/>
    </source>
</evidence>
<dbReference type="GO" id="GO:0003712">
    <property type="term" value="F:transcription coregulator activity"/>
    <property type="evidence" value="ECO:0007669"/>
    <property type="project" value="InterPro"/>
</dbReference>